<proteinExistence type="predicted"/>
<gene>
    <name evidence="1" type="ORF">GCM10011491_41320</name>
</gene>
<reference evidence="1" key="2">
    <citation type="submission" date="2020-09" db="EMBL/GenBank/DDBJ databases">
        <authorList>
            <person name="Sun Q."/>
            <person name="Zhou Y."/>
        </authorList>
    </citation>
    <scope>NUCLEOTIDE SEQUENCE</scope>
    <source>
        <strain evidence="1">CGMCC 1.15082</strain>
    </source>
</reference>
<dbReference type="Proteomes" id="UP000646478">
    <property type="component" value="Unassembled WGS sequence"/>
</dbReference>
<keyword evidence="2" id="KW-1185">Reference proteome</keyword>
<sequence>MDERTYAEKYAMRSRFYQILGEAGKLLADAYTQADAENQAGIKDMAFDAMVASLVEHHGYDQSEIR</sequence>
<comment type="caution">
    <text evidence="1">The sequence shown here is derived from an EMBL/GenBank/DDBJ whole genome shotgun (WGS) entry which is preliminary data.</text>
</comment>
<organism evidence="1 2">
    <name type="scientific">Brucella endophytica</name>
    <dbReference type="NCBI Taxonomy" id="1963359"/>
    <lineage>
        <taxon>Bacteria</taxon>
        <taxon>Pseudomonadati</taxon>
        <taxon>Pseudomonadota</taxon>
        <taxon>Alphaproteobacteria</taxon>
        <taxon>Hyphomicrobiales</taxon>
        <taxon>Brucellaceae</taxon>
        <taxon>Brucella/Ochrobactrum group</taxon>
        <taxon>Brucella</taxon>
    </lineage>
</organism>
<accession>A0A916SND9</accession>
<evidence type="ECO:0000313" key="1">
    <source>
        <dbReference type="EMBL" id="GGB09096.1"/>
    </source>
</evidence>
<dbReference type="AlphaFoldDB" id="A0A916SND9"/>
<evidence type="ECO:0000313" key="2">
    <source>
        <dbReference type="Proteomes" id="UP000646478"/>
    </source>
</evidence>
<reference evidence="1" key="1">
    <citation type="journal article" date="2014" name="Int. J. Syst. Evol. Microbiol.">
        <title>Complete genome sequence of Corynebacterium casei LMG S-19264T (=DSM 44701T), isolated from a smear-ripened cheese.</title>
        <authorList>
            <consortium name="US DOE Joint Genome Institute (JGI-PGF)"/>
            <person name="Walter F."/>
            <person name="Albersmeier A."/>
            <person name="Kalinowski J."/>
            <person name="Ruckert C."/>
        </authorList>
    </citation>
    <scope>NUCLEOTIDE SEQUENCE</scope>
    <source>
        <strain evidence="1">CGMCC 1.15082</strain>
    </source>
</reference>
<dbReference type="EMBL" id="BMHH01000026">
    <property type="protein sequence ID" value="GGB09096.1"/>
    <property type="molecule type" value="Genomic_DNA"/>
</dbReference>
<protein>
    <submittedName>
        <fullName evidence="1">Uncharacterized protein</fullName>
    </submittedName>
</protein>
<name>A0A916SND9_9HYPH</name>
<dbReference type="RefSeq" id="WP_188826091.1">
    <property type="nucleotide sequence ID" value="NZ_BMHH01000026.1"/>
</dbReference>